<dbReference type="InterPro" id="IPR014743">
    <property type="entry name" value="Cl-channel_core"/>
</dbReference>
<evidence type="ECO:0000256" key="9">
    <source>
        <dbReference type="ARBA" id="ARBA00023214"/>
    </source>
</evidence>
<evidence type="ECO:0000256" key="7">
    <source>
        <dbReference type="ARBA" id="ARBA00023122"/>
    </source>
</evidence>
<dbReference type="PANTHER" id="PTHR11689">
    <property type="entry name" value="CHLORIDE CHANNEL PROTEIN CLC FAMILY MEMBER"/>
    <property type="match status" value="1"/>
</dbReference>
<dbReference type="PROSITE" id="PS51371">
    <property type="entry name" value="CBS"/>
    <property type="match status" value="2"/>
</dbReference>
<keyword evidence="14" id="KW-1185">Reference proteome</keyword>
<name>A0ABR4QE51_9CEST</name>
<feature type="transmembrane region" description="Helical" evidence="11">
    <location>
        <begin position="170"/>
        <end position="192"/>
    </location>
</feature>
<dbReference type="SMART" id="SM00116">
    <property type="entry name" value="CBS"/>
    <property type="match status" value="2"/>
</dbReference>
<feature type="transmembrane region" description="Helical" evidence="11">
    <location>
        <begin position="221"/>
        <end position="242"/>
    </location>
</feature>
<dbReference type="Pfam" id="PF00571">
    <property type="entry name" value="CBS"/>
    <property type="match status" value="2"/>
</dbReference>
<feature type="transmembrane region" description="Helical" evidence="11">
    <location>
        <begin position="338"/>
        <end position="371"/>
    </location>
</feature>
<evidence type="ECO:0000256" key="8">
    <source>
        <dbReference type="ARBA" id="ARBA00023136"/>
    </source>
</evidence>
<dbReference type="InterPro" id="IPR001807">
    <property type="entry name" value="ClC"/>
</dbReference>
<comment type="similarity">
    <text evidence="11">Belongs to the chloride channel (TC 2.A.49) family.</text>
</comment>
<protein>
    <recommendedName>
        <fullName evidence="11">Chloride channel protein</fullName>
    </recommendedName>
</protein>
<keyword evidence="8 11" id="KW-0472">Membrane</keyword>
<dbReference type="SUPFAM" id="SSF54631">
    <property type="entry name" value="CBS-domain pair"/>
    <property type="match status" value="1"/>
</dbReference>
<evidence type="ECO:0000313" key="13">
    <source>
        <dbReference type="EMBL" id="KAL5107725.1"/>
    </source>
</evidence>
<dbReference type="InterPro" id="IPR051280">
    <property type="entry name" value="Cl-channel/antiporter"/>
</dbReference>
<keyword evidence="2 11" id="KW-0813">Transport</keyword>
<comment type="caution">
    <text evidence="13">The sequence shown here is derived from an EMBL/GenBank/DDBJ whole genome shotgun (WGS) entry which is preliminary data.</text>
</comment>
<dbReference type="SUPFAM" id="SSF81340">
    <property type="entry name" value="Clc chloride channel"/>
    <property type="match status" value="1"/>
</dbReference>
<evidence type="ECO:0000256" key="11">
    <source>
        <dbReference type="RuleBase" id="RU361221"/>
    </source>
</evidence>
<accession>A0ABR4QE51</accession>
<evidence type="ECO:0000256" key="5">
    <source>
        <dbReference type="ARBA" id="ARBA00022989"/>
    </source>
</evidence>
<dbReference type="PRINTS" id="PR00762">
    <property type="entry name" value="CLCHANNEL"/>
</dbReference>
<keyword evidence="7 10" id="KW-0129">CBS domain</keyword>
<dbReference type="InterPro" id="IPR046342">
    <property type="entry name" value="CBS_dom_sf"/>
</dbReference>
<organism evidence="13 14">
    <name type="scientific">Taenia crassiceps</name>
    <dbReference type="NCBI Taxonomy" id="6207"/>
    <lineage>
        <taxon>Eukaryota</taxon>
        <taxon>Metazoa</taxon>
        <taxon>Spiralia</taxon>
        <taxon>Lophotrochozoa</taxon>
        <taxon>Platyhelminthes</taxon>
        <taxon>Cestoda</taxon>
        <taxon>Eucestoda</taxon>
        <taxon>Cyclophyllidea</taxon>
        <taxon>Taeniidae</taxon>
        <taxon>Taenia</taxon>
    </lineage>
</organism>
<feature type="transmembrane region" description="Helical" evidence="11">
    <location>
        <begin position="67"/>
        <end position="91"/>
    </location>
</feature>
<evidence type="ECO:0000256" key="2">
    <source>
        <dbReference type="ARBA" id="ARBA00022448"/>
    </source>
</evidence>
<dbReference type="Proteomes" id="UP001651158">
    <property type="component" value="Unassembled WGS sequence"/>
</dbReference>
<feature type="transmembrane region" description="Helical" evidence="11">
    <location>
        <begin position="422"/>
        <end position="439"/>
    </location>
</feature>
<keyword evidence="9 11" id="KW-0868">Chloride</keyword>
<feature type="transmembrane region" description="Helical" evidence="11">
    <location>
        <begin position="135"/>
        <end position="158"/>
    </location>
</feature>
<dbReference type="Gene3D" id="1.10.3080.10">
    <property type="entry name" value="Clc chloride channel"/>
    <property type="match status" value="1"/>
</dbReference>
<feature type="transmembrane region" description="Helical" evidence="11">
    <location>
        <begin position="20"/>
        <end position="46"/>
    </location>
</feature>
<keyword evidence="4" id="KW-0677">Repeat</keyword>
<evidence type="ECO:0000256" key="6">
    <source>
        <dbReference type="ARBA" id="ARBA00023065"/>
    </source>
</evidence>
<dbReference type="InterPro" id="IPR000644">
    <property type="entry name" value="CBS_dom"/>
</dbReference>
<feature type="domain" description="CBS" evidence="12">
    <location>
        <begin position="587"/>
        <end position="644"/>
    </location>
</feature>
<reference evidence="13 14" key="1">
    <citation type="journal article" date="2022" name="Front. Cell. Infect. Microbiol.">
        <title>The Genomes of Two Strains of Taenia crassiceps the Animal Model for the Study of Human Cysticercosis.</title>
        <authorList>
            <person name="Bobes R.J."/>
            <person name="Estrada K."/>
            <person name="Rios-Valencia D.G."/>
            <person name="Calderon-Gallegos A."/>
            <person name="de la Torre P."/>
            <person name="Carrero J.C."/>
            <person name="Sanchez-Flores A."/>
            <person name="Laclette J.P."/>
        </authorList>
    </citation>
    <scope>NUCLEOTIDE SEQUENCE [LARGE SCALE GENOMIC DNA]</scope>
    <source>
        <strain evidence="13">WFUcys</strain>
    </source>
</reference>
<evidence type="ECO:0000256" key="3">
    <source>
        <dbReference type="ARBA" id="ARBA00022692"/>
    </source>
</evidence>
<keyword evidence="3 11" id="KW-0812">Transmembrane</keyword>
<dbReference type="Pfam" id="PF00654">
    <property type="entry name" value="Voltage_CLC"/>
    <property type="match status" value="1"/>
</dbReference>
<feature type="domain" description="CBS" evidence="12">
    <location>
        <begin position="476"/>
        <end position="542"/>
    </location>
</feature>
<evidence type="ECO:0000256" key="1">
    <source>
        <dbReference type="ARBA" id="ARBA00004141"/>
    </source>
</evidence>
<comment type="caution">
    <text evidence="11">Lacks conserved residue(s) required for the propagation of feature annotation.</text>
</comment>
<gene>
    <name evidence="13" type="ORF">TcWFU_005044</name>
</gene>
<dbReference type="EMBL" id="JAKROA010000004">
    <property type="protein sequence ID" value="KAL5107725.1"/>
    <property type="molecule type" value="Genomic_DNA"/>
</dbReference>
<keyword evidence="5 11" id="KW-1133">Transmembrane helix</keyword>
<feature type="transmembrane region" description="Helical" evidence="11">
    <location>
        <begin position="263"/>
        <end position="281"/>
    </location>
</feature>
<dbReference type="CDD" id="cd04591">
    <property type="entry name" value="CBS_pair_voltage-gated_CLC_euk_bac"/>
    <property type="match status" value="1"/>
</dbReference>
<keyword evidence="6 11" id="KW-0406">Ion transport</keyword>
<sequence>MKFALIQYLFSLYGNSWTTLIPACVWVLINCLFILTAAILTVYIAPVAGGSGIPQIKCYLNGLNVPFILRALTMTVKAIGVVLTVCGGLVVGKEGPMIHIGSVIAAGFSQGRITCFGLSSRCFRYFRNDAEKRDFISAGAAAGVAAAFGAPVGGLLFTLEEGASFIFQRLTWNTLFASMNSMFTLALFRSLIDGQPFNFTPGGLVSFGMFENVTSYNAYELMAFVLMGITGGLLGAFFVAFNKFLSKYRQSYVKTRPAKIMDALLISIFTTVLSFAILISMPDCRSLFQKDAYELHQVVCPSGEYSRVGALFFTTPARALNVLFHDPPRSFNNNTLFIFMLYTFFVACITYGLSVPCGLFVPSLLLGATWGRVTGELLHSFSPQNFPDPSKFALIGSAAQLGGIVRMIASLTVVIMEATGNVILGLPILITLIPAKYVGDYFTEGIYDMHITLSGMALLPWEASTRCVQLRALNIMTSPVVVLDTVMPVREVYQLVFDHPHHAFPVVEGDRDPNNFKYGRLVGMISAQYIALMIKKKVYNPLNGEETPRLTANDFVEAYPRFHKLKDVLLNASDDEFDRFLDFRPYMNYAPYRVSVDMSMTRVFALFRRLGLRHLPVVDDFNQVRGIITRKDLCRFRFAPAGKVAERVFSRIY</sequence>
<dbReference type="PANTHER" id="PTHR11689:SF136">
    <property type="entry name" value="H(+)_CL(-) EXCHANGE TRANSPORTER 7"/>
    <property type="match status" value="1"/>
</dbReference>
<evidence type="ECO:0000256" key="10">
    <source>
        <dbReference type="PROSITE-ProRule" id="PRU00703"/>
    </source>
</evidence>
<comment type="subcellular location">
    <subcellularLocation>
        <location evidence="1 11">Membrane</location>
        <topology evidence="1 11">Multi-pass membrane protein</topology>
    </subcellularLocation>
</comment>
<proteinExistence type="inferred from homology"/>
<evidence type="ECO:0000256" key="4">
    <source>
        <dbReference type="ARBA" id="ARBA00022737"/>
    </source>
</evidence>
<evidence type="ECO:0000259" key="12">
    <source>
        <dbReference type="PROSITE" id="PS51371"/>
    </source>
</evidence>
<evidence type="ECO:0000313" key="14">
    <source>
        <dbReference type="Proteomes" id="UP001651158"/>
    </source>
</evidence>
<dbReference type="Gene3D" id="3.10.580.10">
    <property type="entry name" value="CBS-domain"/>
    <property type="match status" value="2"/>
</dbReference>